<proteinExistence type="predicted"/>
<reference evidence="3 6" key="1">
    <citation type="submission" date="2020-10" db="EMBL/GenBank/DDBJ databases">
        <title>Phylogeny of dyella-like bacteria.</title>
        <authorList>
            <person name="Fu J."/>
        </authorList>
    </citation>
    <scope>NUCLEOTIDE SEQUENCE [LARGE SCALE GENOMIC DNA]</scope>
    <source>
        <strain evidence="3 6">KACC 19113</strain>
    </source>
</reference>
<dbReference type="EMBL" id="JADIKK010000008">
    <property type="protein sequence ID" value="MFK2879845.1"/>
    <property type="molecule type" value="Genomic_DNA"/>
</dbReference>
<feature type="domain" description="DUF4440" evidence="2">
    <location>
        <begin position="34"/>
        <end position="139"/>
    </location>
</feature>
<evidence type="ECO:0000259" key="2">
    <source>
        <dbReference type="Pfam" id="PF14534"/>
    </source>
</evidence>
<dbReference type="InterPro" id="IPR027843">
    <property type="entry name" value="DUF4440"/>
</dbReference>
<dbReference type="EMBL" id="JADIKK010000008">
    <property type="protein sequence ID" value="MFK2876280.1"/>
    <property type="molecule type" value="Genomic_DNA"/>
</dbReference>
<comment type="caution">
    <text evidence="3">The sequence shown here is derived from an EMBL/GenBank/DDBJ whole genome shotgun (WGS) entry which is preliminary data.</text>
</comment>
<dbReference type="SUPFAM" id="SSF54427">
    <property type="entry name" value="NTF2-like"/>
    <property type="match status" value="1"/>
</dbReference>
<evidence type="ECO:0000256" key="1">
    <source>
        <dbReference type="SAM" id="SignalP"/>
    </source>
</evidence>
<organism evidence="3 6">
    <name type="scientific">Rhodanobacter hydrolyticus</name>
    <dbReference type="NCBI Taxonomy" id="2250595"/>
    <lineage>
        <taxon>Bacteria</taxon>
        <taxon>Pseudomonadati</taxon>
        <taxon>Pseudomonadota</taxon>
        <taxon>Gammaproteobacteria</taxon>
        <taxon>Lysobacterales</taxon>
        <taxon>Rhodanobacteraceae</taxon>
        <taxon>Rhodanobacter</taxon>
    </lineage>
</organism>
<keyword evidence="6" id="KW-1185">Reference proteome</keyword>
<sequence length="242" mass="27356">MTKLSLMSMPLLMAACLACYAQDSGTMTQEELVRLTQERMHAVDAGNPKPFDEQFADDALVFDERGRSMDKARLLKEITPLSKGDVGTLDLVNPVSRTVGDTIVLGYDLNETETIFGQLNTARYHGTDTWIRRNGKWQIIAEQTFRYYADPNPGVPDMGRYPRYVGQYQLGPGVTLTISREGSSLYAQEIGKQKRQLIPEAADIFFSKGVEGRELFKYDGQGKVVAYVERRNNEDLVWKRLN</sequence>
<evidence type="ECO:0000313" key="6">
    <source>
        <dbReference type="Proteomes" id="UP001620339"/>
    </source>
</evidence>
<dbReference type="PROSITE" id="PS51257">
    <property type="entry name" value="PROKAR_LIPOPROTEIN"/>
    <property type="match status" value="1"/>
</dbReference>
<evidence type="ECO:0000313" key="3">
    <source>
        <dbReference type="EMBL" id="MFK2875826.1"/>
    </source>
</evidence>
<accession>A0ABW8J0N4</accession>
<evidence type="ECO:0000313" key="4">
    <source>
        <dbReference type="EMBL" id="MFK2876280.1"/>
    </source>
</evidence>
<dbReference type="InterPro" id="IPR032710">
    <property type="entry name" value="NTF2-like_dom_sf"/>
</dbReference>
<feature type="chain" id="PRO_5045033810" evidence="1">
    <location>
        <begin position="22"/>
        <end position="242"/>
    </location>
</feature>
<dbReference type="EMBL" id="JADIKK010000007">
    <property type="protein sequence ID" value="MFK2875826.1"/>
    <property type="molecule type" value="Genomic_DNA"/>
</dbReference>
<dbReference type="Gene3D" id="3.10.450.50">
    <property type="match status" value="1"/>
</dbReference>
<protein>
    <submittedName>
        <fullName evidence="3">DUF4440 domain-containing protein</fullName>
    </submittedName>
</protein>
<feature type="signal peptide" evidence="1">
    <location>
        <begin position="1"/>
        <end position="21"/>
    </location>
</feature>
<dbReference type="Proteomes" id="UP001620339">
    <property type="component" value="Unassembled WGS sequence"/>
</dbReference>
<dbReference type="Pfam" id="PF14534">
    <property type="entry name" value="DUF4440"/>
    <property type="match status" value="1"/>
</dbReference>
<name>A0ABW8J0N4_9GAMM</name>
<evidence type="ECO:0000313" key="5">
    <source>
        <dbReference type="EMBL" id="MFK2879845.1"/>
    </source>
</evidence>
<gene>
    <name evidence="3" type="ORF">ISP25_01905</name>
    <name evidence="4" type="ORF">ISP25_04265</name>
    <name evidence="5" type="ORF">ISP25_22525</name>
</gene>
<keyword evidence="1" id="KW-0732">Signal</keyword>
<dbReference type="RefSeq" id="WP_404611925.1">
    <property type="nucleotide sequence ID" value="NZ_JADIKK010000007.1"/>
</dbReference>